<dbReference type="AlphaFoldDB" id="A0A399F2W1"/>
<keyword evidence="2" id="KW-1185">Reference proteome</keyword>
<accession>A0A399F2W1</accession>
<reference evidence="1 2" key="1">
    <citation type="submission" date="2018-08" db="EMBL/GenBank/DDBJ databases">
        <title>Meiothermus roseus NBRC 110900 genome sequencing project.</title>
        <authorList>
            <person name="Da Costa M.S."/>
            <person name="Albuquerque L."/>
            <person name="Raposo P."/>
            <person name="Froufe H.J.C."/>
            <person name="Barroso C.S."/>
            <person name="Egas C."/>
        </authorList>
    </citation>
    <scope>NUCLEOTIDE SEQUENCE [LARGE SCALE GENOMIC DNA]</scope>
    <source>
        <strain evidence="1 2">NBRC 110900</strain>
    </source>
</reference>
<gene>
    <name evidence="1" type="ORF">Mrose_00218</name>
</gene>
<organism evidence="1 2">
    <name type="scientific">Calidithermus roseus</name>
    <dbReference type="NCBI Taxonomy" id="1644118"/>
    <lineage>
        <taxon>Bacteria</taxon>
        <taxon>Thermotogati</taxon>
        <taxon>Deinococcota</taxon>
        <taxon>Deinococci</taxon>
        <taxon>Thermales</taxon>
        <taxon>Thermaceae</taxon>
        <taxon>Calidithermus</taxon>
    </lineage>
</organism>
<protein>
    <submittedName>
        <fullName evidence="1">Uncharacterized protein</fullName>
    </submittedName>
</protein>
<proteinExistence type="predicted"/>
<evidence type="ECO:0000313" key="1">
    <source>
        <dbReference type="EMBL" id="RIH89629.1"/>
    </source>
</evidence>
<evidence type="ECO:0000313" key="2">
    <source>
        <dbReference type="Proteomes" id="UP000265341"/>
    </source>
</evidence>
<dbReference type="EMBL" id="QWLA01000002">
    <property type="protein sequence ID" value="RIH89629.1"/>
    <property type="molecule type" value="Genomic_DNA"/>
</dbReference>
<dbReference type="Proteomes" id="UP000265341">
    <property type="component" value="Unassembled WGS sequence"/>
</dbReference>
<name>A0A399F2W1_9DEIN</name>
<sequence>MRRLEAGEPLMRIWLLDGRGRTVDHPVGRELEVQLEVFWEW</sequence>
<comment type="caution">
    <text evidence="1">The sequence shown here is derived from an EMBL/GenBank/DDBJ whole genome shotgun (WGS) entry which is preliminary data.</text>
</comment>
<dbReference type="RefSeq" id="WP_275052646.1">
    <property type="nucleotide sequence ID" value="NZ_QWLA01000002.1"/>
</dbReference>